<dbReference type="Proteomes" id="UP000256388">
    <property type="component" value="Unassembled WGS sequence"/>
</dbReference>
<sequence length="317" mass="36934">MPIKIPQELPAREILNSENIFVMDEVRAVHQDIRPMQILILNLMPTKITTETQLLRLLGNTPLQIETDLLRVSTHESKNTPESHLMAFYKTFDQVKMHYYDAMIITGAPVEHLPFEEVDYWEELKEIMDWSLTHTFSLLYICWGAQAALYHHFGVPKFPLPAKQFGVFPHHVIQKNVQLLRGFDDVFYAPHSRHTEVRRADIEANPRLEVLAESDQAGVYIAATRDGRQIFITGHSEYDPLTLQAEYQRDLKAGLPIQVPVNYYPDDDPSQEPLVRWRGHAHLLFSNWINYYVYQNTPYDLDRIGSMCRLIYGQENN</sequence>
<organism evidence="10 11">
    <name type="scientific">Pelolinea submarina</name>
    <dbReference type="NCBI Taxonomy" id="913107"/>
    <lineage>
        <taxon>Bacteria</taxon>
        <taxon>Bacillati</taxon>
        <taxon>Chloroflexota</taxon>
        <taxon>Anaerolineae</taxon>
        <taxon>Anaerolineales</taxon>
        <taxon>Anaerolineaceae</taxon>
        <taxon>Pelolinea</taxon>
    </lineage>
</organism>
<accession>A0A347ZSM5</accession>
<keyword evidence="3 8" id="KW-0028">Amino-acid biosynthesis</keyword>
<feature type="active site" description="Acyl-thioester intermediate" evidence="8 9">
    <location>
        <position position="142"/>
    </location>
</feature>
<comment type="caution">
    <text evidence="10">The sequence shown here is derived from an EMBL/GenBank/DDBJ whole genome shotgun (WGS) entry which is preliminary data.</text>
</comment>
<reference evidence="10 11" key="1">
    <citation type="submission" date="2018-08" db="EMBL/GenBank/DDBJ databases">
        <title>Genomic Encyclopedia of Type Strains, Phase IV (KMG-IV): sequencing the most valuable type-strain genomes for metagenomic binning, comparative biology and taxonomic classification.</title>
        <authorList>
            <person name="Goeker M."/>
        </authorList>
    </citation>
    <scope>NUCLEOTIDE SEQUENCE [LARGE SCALE GENOMIC DNA]</scope>
    <source>
        <strain evidence="10 11">DSM 23923</strain>
    </source>
</reference>
<feature type="site" description="Important for substrate specificity" evidence="8">
    <location>
        <position position="192"/>
    </location>
</feature>
<evidence type="ECO:0000256" key="6">
    <source>
        <dbReference type="ARBA" id="ARBA00023315"/>
    </source>
</evidence>
<dbReference type="GO" id="GO:0004414">
    <property type="term" value="F:homoserine O-acetyltransferase activity"/>
    <property type="evidence" value="ECO:0007669"/>
    <property type="project" value="UniProtKB-EC"/>
</dbReference>
<dbReference type="FunFam" id="3.40.50.880:FF:000004">
    <property type="entry name" value="Homoserine O-succinyltransferase"/>
    <property type="match status" value="1"/>
</dbReference>
<dbReference type="NCBIfam" id="TIGR01001">
    <property type="entry name" value="metA"/>
    <property type="match status" value="1"/>
</dbReference>
<dbReference type="RefSeq" id="WP_116224263.1">
    <property type="nucleotide sequence ID" value="NZ_AP018437.1"/>
</dbReference>
<keyword evidence="11" id="KW-1185">Reference proteome</keyword>
<dbReference type="InterPro" id="IPR029062">
    <property type="entry name" value="Class_I_gatase-like"/>
</dbReference>
<evidence type="ECO:0000256" key="4">
    <source>
        <dbReference type="ARBA" id="ARBA00022679"/>
    </source>
</evidence>
<dbReference type="EMBL" id="QUMS01000001">
    <property type="protein sequence ID" value="REG11121.1"/>
    <property type="molecule type" value="Genomic_DNA"/>
</dbReference>
<dbReference type="GO" id="GO:0019281">
    <property type="term" value="P:L-methionine biosynthetic process from homoserine via O-succinyl-L-homoserine and cystathionine"/>
    <property type="evidence" value="ECO:0007669"/>
    <property type="project" value="InterPro"/>
</dbReference>
<evidence type="ECO:0000256" key="7">
    <source>
        <dbReference type="ARBA" id="ARBA00049043"/>
    </source>
</evidence>
<feature type="binding site" evidence="8">
    <location>
        <position position="192"/>
    </location>
    <ligand>
        <name>substrate</name>
    </ligand>
</feature>
<dbReference type="InterPro" id="IPR033752">
    <property type="entry name" value="MetA_family"/>
</dbReference>
<feature type="site" description="Important for acyl-CoA specificity" evidence="8">
    <location>
        <position position="111"/>
    </location>
</feature>
<dbReference type="EC" id="2.3.1.31" evidence="8"/>
<feature type="active site" description="Proton acceptor" evidence="8">
    <location>
        <position position="235"/>
    </location>
</feature>
<dbReference type="PANTHER" id="PTHR20919:SF0">
    <property type="entry name" value="HOMOSERINE O-SUCCINYLTRANSFERASE"/>
    <property type="match status" value="1"/>
</dbReference>
<dbReference type="OrthoDB" id="9772423at2"/>
<comment type="pathway">
    <text evidence="8">Amino-acid biosynthesis; L-methionine biosynthesis via de novo pathway; O-acetyl-L-homoserine from L-homoserine: step 1/1.</text>
</comment>
<dbReference type="Pfam" id="PF04204">
    <property type="entry name" value="HTS"/>
    <property type="match status" value="1"/>
</dbReference>
<feature type="binding site" evidence="8">
    <location>
        <position position="163"/>
    </location>
    <ligand>
        <name>substrate</name>
    </ligand>
</feature>
<dbReference type="CDD" id="cd03131">
    <property type="entry name" value="GATase1_HTS"/>
    <property type="match status" value="1"/>
</dbReference>
<name>A0A347ZSM5_9CHLR</name>
<dbReference type="GO" id="GO:0008899">
    <property type="term" value="F:homoserine O-succinyltransferase activity"/>
    <property type="evidence" value="ECO:0007669"/>
    <property type="project" value="UniProtKB-UniRule"/>
</dbReference>
<feature type="binding site" evidence="8">
    <location>
        <position position="249"/>
    </location>
    <ligand>
        <name>substrate</name>
    </ligand>
</feature>
<keyword evidence="6 8" id="KW-0012">Acyltransferase</keyword>
<protein>
    <recommendedName>
        <fullName evidence="8">Homoserine O-acetyltransferase</fullName>
        <shortName evidence="8">HAT</shortName>
        <ecNumber evidence="8">2.3.1.31</ecNumber>
    </recommendedName>
    <alternativeName>
        <fullName evidence="8">Homoserine transacetylase</fullName>
        <shortName evidence="8">HTA</shortName>
    </alternativeName>
</protein>
<dbReference type="PIRSF" id="PIRSF000450">
    <property type="entry name" value="H_ser_succinyltr"/>
    <property type="match status" value="1"/>
</dbReference>
<dbReference type="HAMAP" id="MF_00295">
    <property type="entry name" value="MetA_acyltransf"/>
    <property type="match status" value="1"/>
</dbReference>
<evidence type="ECO:0000313" key="11">
    <source>
        <dbReference type="Proteomes" id="UP000256388"/>
    </source>
</evidence>
<evidence type="ECO:0000313" key="10">
    <source>
        <dbReference type="EMBL" id="REG11121.1"/>
    </source>
</evidence>
<dbReference type="Gene3D" id="3.40.50.880">
    <property type="match status" value="1"/>
</dbReference>
<keyword evidence="4 8" id="KW-0808">Transferase</keyword>
<dbReference type="AlphaFoldDB" id="A0A347ZSM5"/>
<dbReference type="SUPFAM" id="SSF52317">
    <property type="entry name" value="Class I glutamine amidotransferase-like"/>
    <property type="match status" value="1"/>
</dbReference>
<evidence type="ECO:0000256" key="9">
    <source>
        <dbReference type="PIRSR" id="PIRSR000450-1"/>
    </source>
</evidence>
<evidence type="ECO:0000256" key="5">
    <source>
        <dbReference type="ARBA" id="ARBA00023167"/>
    </source>
</evidence>
<feature type="active site" evidence="8">
    <location>
        <position position="237"/>
    </location>
</feature>
<comment type="subcellular location">
    <subcellularLocation>
        <location evidence="1 8">Cytoplasm</location>
    </subcellularLocation>
</comment>
<dbReference type="InterPro" id="IPR005697">
    <property type="entry name" value="HST_MetA"/>
</dbReference>
<keyword evidence="5 8" id="KW-0486">Methionine biosynthesis</keyword>
<evidence type="ECO:0000256" key="2">
    <source>
        <dbReference type="ARBA" id="ARBA00022490"/>
    </source>
</evidence>
<keyword evidence="2 8" id="KW-0963">Cytoplasm</keyword>
<dbReference type="PANTHER" id="PTHR20919">
    <property type="entry name" value="HOMOSERINE O-SUCCINYLTRANSFERASE"/>
    <property type="match status" value="1"/>
</dbReference>
<evidence type="ECO:0000256" key="8">
    <source>
        <dbReference type="HAMAP-Rule" id="MF_00295"/>
    </source>
</evidence>
<proteinExistence type="inferred from homology"/>
<dbReference type="UniPathway" id="UPA00051">
    <property type="reaction ID" value="UER00074"/>
</dbReference>
<comment type="function">
    <text evidence="8">Transfers an acetyl group from acetyl-CoA to L-homoserine, forming acetyl-L-homoserine.</text>
</comment>
<dbReference type="GO" id="GO:0005737">
    <property type="term" value="C:cytoplasm"/>
    <property type="evidence" value="ECO:0007669"/>
    <property type="project" value="UniProtKB-SubCell"/>
</dbReference>
<comment type="catalytic activity">
    <reaction evidence="7 8">
        <text>L-homoserine + acetyl-CoA = O-acetyl-L-homoserine + CoA</text>
        <dbReference type="Rhea" id="RHEA:13701"/>
        <dbReference type="ChEBI" id="CHEBI:57287"/>
        <dbReference type="ChEBI" id="CHEBI:57288"/>
        <dbReference type="ChEBI" id="CHEBI:57476"/>
        <dbReference type="ChEBI" id="CHEBI:57716"/>
        <dbReference type="EC" id="2.3.1.31"/>
    </reaction>
</comment>
<gene>
    <name evidence="8" type="primary">metAA</name>
    <name evidence="10" type="ORF">DFR64_0995</name>
</gene>
<evidence type="ECO:0000256" key="1">
    <source>
        <dbReference type="ARBA" id="ARBA00004496"/>
    </source>
</evidence>
<evidence type="ECO:0000256" key="3">
    <source>
        <dbReference type="ARBA" id="ARBA00022605"/>
    </source>
</evidence>
<comment type="similarity">
    <text evidence="8">Belongs to the MetA family.</text>
</comment>
<comment type="caution">
    <text evidence="8">Lacks conserved residue(s) required for the propagation of feature annotation.</text>
</comment>